<sequence>MTPDAAFALELAAVAVVVVLIVAIVVASAGACDPPAAAGAWRAAVHDVERALGPHTLVTSEQAKAAFKSRRTAAEEEEEEEAPPSCALCLSEYGSGDERVRVLPACGHYFHVECGIDRWLRTRGTCPYCRAGLRPLPECPPMPPRAGGAAGPPWSGRRGSF</sequence>
<evidence type="ECO:0000256" key="3">
    <source>
        <dbReference type="ARBA" id="ARBA00022833"/>
    </source>
</evidence>
<dbReference type="SMART" id="SM00184">
    <property type="entry name" value="RING"/>
    <property type="match status" value="1"/>
</dbReference>
<dbReference type="InterPro" id="IPR001841">
    <property type="entry name" value="Znf_RING"/>
</dbReference>
<organism evidence="7 8">
    <name type="scientific">Urochloa decumbens</name>
    <dbReference type="NCBI Taxonomy" id="240449"/>
    <lineage>
        <taxon>Eukaryota</taxon>
        <taxon>Viridiplantae</taxon>
        <taxon>Streptophyta</taxon>
        <taxon>Embryophyta</taxon>
        <taxon>Tracheophyta</taxon>
        <taxon>Spermatophyta</taxon>
        <taxon>Magnoliopsida</taxon>
        <taxon>Liliopsida</taxon>
        <taxon>Poales</taxon>
        <taxon>Poaceae</taxon>
        <taxon>PACMAD clade</taxon>
        <taxon>Panicoideae</taxon>
        <taxon>Panicodae</taxon>
        <taxon>Paniceae</taxon>
        <taxon>Melinidinae</taxon>
        <taxon>Urochloa</taxon>
    </lineage>
</organism>
<keyword evidence="8" id="KW-1185">Reference proteome</keyword>
<protein>
    <recommendedName>
        <fullName evidence="6">RING-type domain-containing protein</fullName>
    </recommendedName>
</protein>
<dbReference type="PANTHER" id="PTHR45798:SF97">
    <property type="entry name" value="ALCOHOL-SENSITIVE RING FINGER PROTEIN 1"/>
    <property type="match status" value="1"/>
</dbReference>
<evidence type="ECO:0000256" key="2">
    <source>
        <dbReference type="ARBA" id="ARBA00022771"/>
    </source>
</evidence>
<feature type="transmembrane region" description="Helical" evidence="5">
    <location>
        <begin position="6"/>
        <end position="32"/>
    </location>
</feature>
<dbReference type="Pfam" id="PF13639">
    <property type="entry name" value="zf-RING_2"/>
    <property type="match status" value="1"/>
</dbReference>
<dbReference type="EMBL" id="OZ075124">
    <property type="protein sequence ID" value="CAL4926425.1"/>
    <property type="molecule type" value="Genomic_DNA"/>
</dbReference>
<keyword evidence="1" id="KW-0479">Metal-binding</keyword>
<reference evidence="7" key="1">
    <citation type="submission" date="2024-10" db="EMBL/GenBank/DDBJ databases">
        <authorList>
            <person name="Ryan C."/>
        </authorList>
    </citation>
    <scope>NUCLEOTIDE SEQUENCE [LARGE SCALE GENOMIC DNA]</scope>
</reference>
<dbReference type="PANTHER" id="PTHR45798">
    <property type="entry name" value="RING-H2 FINGER PROTEIN ATL61-RELATED-RELATED"/>
    <property type="match status" value="1"/>
</dbReference>
<dbReference type="GO" id="GO:0008270">
    <property type="term" value="F:zinc ion binding"/>
    <property type="evidence" value="ECO:0007669"/>
    <property type="project" value="UniProtKB-KW"/>
</dbReference>
<name>A0ABC8XIQ4_9POAL</name>
<dbReference type="InterPro" id="IPR052788">
    <property type="entry name" value="RING-type_E3_ligase_ATL"/>
</dbReference>
<feature type="domain" description="RING-type" evidence="6">
    <location>
        <begin position="86"/>
        <end position="130"/>
    </location>
</feature>
<dbReference type="Gene3D" id="3.30.40.10">
    <property type="entry name" value="Zinc/RING finger domain, C3HC4 (zinc finger)"/>
    <property type="match status" value="1"/>
</dbReference>
<dbReference type="AlphaFoldDB" id="A0ABC8XIQ4"/>
<evidence type="ECO:0000256" key="1">
    <source>
        <dbReference type="ARBA" id="ARBA00022723"/>
    </source>
</evidence>
<evidence type="ECO:0000256" key="5">
    <source>
        <dbReference type="SAM" id="Phobius"/>
    </source>
</evidence>
<keyword evidence="2 4" id="KW-0863">Zinc-finger</keyword>
<keyword evidence="5" id="KW-0812">Transmembrane</keyword>
<keyword evidence="5" id="KW-1133">Transmembrane helix</keyword>
<evidence type="ECO:0000259" key="6">
    <source>
        <dbReference type="PROSITE" id="PS50089"/>
    </source>
</evidence>
<proteinExistence type="predicted"/>
<dbReference type="InterPro" id="IPR013083">
    <property type="entry name" value="Znf_RING/FYVE/PHD"/>
</dbReference>
<keyword evidence="5" id="KW-0472">Membrane</keyword>
<evidence type="ECO:0000313" key="8">
    <source>
        <dbReference type="Proteomes" id="UP001497457"/>
    </source>
</evidence>
<dbReference type="Proteomes" id="UP001497457">
    <property type="component" value="Chromosome 14rd"/>
</dbReference>
<gene>
    <name evidence="7" type="ORF">URODEC1_LOCUS23910</name>
</gene>
<dbReference type="PROSITE" id="PS50089">
    <property type="entry name" value="ZF_RING_2"/>
    <property type="match status" value="1"/>
</dbReference>
<evidence type="ECO:0000313" key="7">
    <source>
        <dbReference type="EMBL" id="CAL4926425.1"/>
    </source>
</evidence>
<accession>A0ABC8XIQ4</accession>
<evidence type="ECO:0000256" key="4">
    <source>
        <dbReference type="PROSITE-ProRule" id="PRU00175"/>
    </source>
</evidence>
<keyword evidence="3" id="KW-0862">Zinc</keyword>
<dbReference type="SUPFAM" id="SSF57850">
    <property type="entry name" value="RING/U-box"/>
    <property type="match status" value="1"/>
</dbReference>